<gene>
    <name evidence="5" type="ordered locus">Ecym_5254</name>
</gene>
<feature type="compositionally biased region" description="Basic and acidic residues" evidence="3">
    <location>
        <begin position="171"/>
        <end position="187"/>
    </location>
</feature>
<dbReference type="PANTHER" id="PTHR47775:SF1">
    <property type="entry name" value="BUD SITE SELECTION PROTEIN 14"/>
    <property type="match status" value="1"/>
</dbReference>
<reference evidence="5 6" key="1">
    <citation type="journal article" date="2011" name="G3 (Bethesda)">
        <title>Genome evolution in the Eremothecium clade of the Saccharomyces complex revealed by comparative genomics.</title>
        <authorList>
            <person name="Wendland J."/>
            <person name="Walther A."/>
        </authorList>
    </citation>
    <scope>NUCLEOTIDE SEQUENCE [LARGE SCALE GENOMIC DNA]</scope>
    <source>
        <strain evidence="6">CBS 270.75 / DBVPG 7215 / KCTC 17166 / NRRL Y-17582</strain>
    </source>
</reference>
<dbReference type="eggNOG" id="ENOG502R17J">
    <property type="taxonomic scope" value="Eukaryota"/>
</dbReference>
<dbReference type="SMART" id="SM00326">
    <property type="entry name" value="SH3"/>
    <property type="match status" value="1"/>
</dbReference>
<name>I6ND78_ERECY</name>
<dbReference type="GO" id="GO:0032465">
    <property type="term" value="P:regulation of cytokinesis"/>
    <property type="evidence" value="ECO:0007669"/>
    <property type="project" value="EnsemblFungi"/>
</dbReference>
<accession>I6ND78</accession>
<proteinExistence type="predicted"/>
<evidence type="ECO:0000313" key="6">
    <source>
        <dbReference type="Proteomes" id="UP000006790"/>
    </source>
</evidence>
<dbReference type="GO" id="GO:0060627">
    <property type="term" value="P:regulation of vesicle-mediated transport"/>
    <property type="evidence" value="ECO:0007669"/>
    <property type="project" value="EnsemblFungi"/>
</dbReference>
<dbReference type="Gene3D" id="2.30.30.40">
    <property type="entry name" value="SH3 Domains"/>
    <property type="match status" value="1"/>
</dbReference>
<dbReference type="GO" id="GO:1905047">
    <property type="term" value="P:mitotic spindle pole body organization"/>
    <property type="evidence" value="ECO:0007669"/>
    <property type="project" value="EnsemblFungi"/>
</dbReference>
<evidence type="ECO:0000313" key="5">
    <source>
        <dbReference type="EMBL" id="AET40020.1"/>
    </source>
</evidence>
<feature type="compositionally biased region" description="Basic and acidic residues" evidence="3">
    <location>
        <begin position="206"/>
        <end position="228"/>
    </location>
</feature>
<evidence type="ECO:0000256" key="3">
    <source>
        <dbReference type="SAM" id="MobiDB-lite"/>
    </source>
</evidence>
<evidence type="ECO:0000259" key="4">
    <source>
        <dbReference type="PROSITE" id="PS50002"/>
    </source>
</evidence>
<dbReference type="GO" id="GO:0005934">
    <property type="term" value="C:cellular bud tip"/>
    <property type="evidence" value="ECO:0007669"/>
    <property type="project" value="EnsemblFungi"/>
</dbReference>
<feature type="domain" description="SH3" evidence="4">
    <location>
        <begin position="292"/>
        <end position="353"/>
    </location>
</feature>
<dbReference type="GO" id="GO:0019888">
    <property type="term" value="F:protein phosphatase regulator activity"/>
    <property type="evidence" value="ECO:0007669"/>
    <property type="project" value="EnsemblFungi"/>
</dbReference>
<dbReference type="FunCoup" id="I6ND78">
    <property type="interactions" value="344"/>
</dbReference>
<feature type="compositionally biased region" description="Basic and acidic residues" evidence="3">
    <location>
        <begin position="376"/>
        <end position="387"/>
    </location>
</feature>
<dbReference type="InterPro" id="IPR036028">
    <property type="entry name" value="SH3-like_dom_sf"/>
</dbReference>
<dbReference type="EMBL" id="CP002501">
    <property type="protein sequence ID" value="AET40020.1"/>
    <property type="molecule type" value="Genomic_DNA"/>
</dbReference>
<feature type="compositionally biased region" description="Acidic residues" evidence="3">
    <location>
        <begin position="188"/>
        <end position="205"/>
    </location>
</feature>
<dbReference type="InParanoid" id="I6ND78"/>
<dbReference type="Pfam" id="PF00018">
    <property type="entry name" value="SH3_1"/>
    <property type="match status" value="1"/>
</dbReference>
<feature type="compositionally biased region" description="Polar residues" evidence="3">
    <location>
        <begin position="482"/>
        <end position="492"/>
    </location>
</feature>
<evidence type="ECO:0000256" key="2">
    <source>
        <dbReference type="PROSITE-ProRule" id="PRU00192"/>
    </source>
</evidence>
<dbReference type="InterPro" id="IPR053039">
    <property type="entry name" value="Polarity_Bud-Selection_Reg"/>
</dbReference>
<dbReference type="OMA" id="NCWKNEN"/>
<dbReference type="GO" id="GO:0008360">
    <property type="term" value="P:regulation of cell shape"/>
    <property type="evidence" value="ECO:0007669"/>
    <property type="project" value="EnsemblFungi"/>
</dbReference>
<keyword evidence="1 2" id="KW-0728">SH3 domain</keyword>
<protein>
    <recommendedName>
        <fullName evidence="4">SH3 domain-containing protein</fullName>
    </recommendedName>
</protein>
<dbReference type="GO" id="GO:0032880">
    <property type="term" value="P:regulation of protein localization"/>
    <property type="evidence" value="ECO:0007669"/>
    <property type="project" value="EnsemblFungi"/>
</dbReference>
<feature type="region of interest" description="Disordered" evidence="3">
    <location>
        <begin position="375"/>
        <end position="398"/>
    </location>
</feature>
<dbReference type="OrthoDB" id="196165at2759"/>
<dbReference type="GO" id="GO:0006355">
    <property type="term" value="P:regulation of DNA-templated transcription"/>
    <property type="evidence" value="ECO:0007669"/>
    <property type="project" value="EnsemblFungi"/>
</dbReference>
<dbReference type="GeneID" id="11468322"/>
<dbReference type="HOGENOM" id="CLU_024078_0_0_1"/>
<dbReference type="GO" id="GO:0090337">
    <property type="term" value="P:regulation of formin-nucleated actin cable assembly"/>
    <property type="evidence" value="ECO:0007669"/>
    <property type="project" value="EnsemblFungi"/>
</dbReference>
<dbReference type="PROSITE" id="PS50002">
    <property type="entry name" value="SH3"/>
    <property type="match status" value="1"/>
</dbReference>
<dbReference type="Proteomes" id="UP000006790">
    <property type="component" value="Chromosome 5"/>
</dbReference>
<dbReference type="GO" id="GO:0001100">
    <property type="term" value="P:negative regulation of exit from mitosis"/>
    <property type="evidence" value="ECO:0007669"/>
    <property type="project" value="EnsemblFungi"/>
</dbReference>
<sequence>MPNFLDRAYDRYSASQGGSKLSSHHKSLLLDPSLVEDYQDIMLQLPNGGNAIRTDDELSANGSVVVMSPPETPERKRESVLLPEGTPESEGGGIGNQPVLGSPLKHTILASEVDSVEPKAAVRAALRNCNGKMGGTQPRLLESDAAGKRLMDASAEEAYPDGQGSSAVEVSRTDDGNEHDEINKSSEYDDEDDEYCYSDSDFEESLEGRLREMESVKQEGRALQEKNRPNVLSVGGGDSAARGVSNFRANSYSDAPSDEELDEISSSEELSLIKDDDEDIDDYLPLPPPQELDPGKLYALYPFQGPDPSHCQLDQDQGCVLLNDQDSYWWLVRRCVDGKIGFAPAEILETFPERLARLNCWKNENMSTQSLFQLNQKEDSPEHKNDADSSQLKSYEEGNKSVSFNDVVSYAERYYQPSKAQDQVYANKHEDDEQNISFHVDEIHHTRLNDHDMIDEDISDVLSEAPASSEAMVPLNIKKVRNNNTENNSTDDVPQVVTPPNSEPAKNKDDELKQIFKAPILPFSNSRAIEIPSSNSHNSISTIGEYSPSSSEYTNDSPQFDSKGKFIKDNQNNAIPTARAIQDISRLVSTPTDETLQNPTDDEQILVSTPQISSSSSGSTTELRTNITNTESEESFLDIPRNEHNSLSSVTSTQSIGKYGHHPVVHELYNPVFDKIEDLLEKLEKFKTSPSKLS</sequence>
<dbReference type="RefSeq" id="XP_003646837.1">
    <property type="nucleotide sequence ID" value="XM_003646789.1"/>
</dbReference>
<feature type="region of interest" description="Disordered" evidence="3">
    <location>
        <begin position="64"/>
        <end position="98"/>
    </location>
</feature>
<dbReference type="GO" id="GO:0000131">
    <property type="term" value="C:incipient cellular bud site"/>
    <property type="evidence" value="ECO:0007669"/>
    <property type="project" value="EnsemblFungi"/>
</dbReference>
<feature type="compositionally biased region" description="Acidic residues" evidence="3">
    <location>
        <begin position="256"/>
        <end position="266"/>
    </location>
</feature>
<dbReference type="PANTHER" id="PTHR47775">
    <property type="entry name" value="BUD SITE SELECTION PROTEIN 14"/>
    <property type="match status" value="1"/>
</dbReference>
<keyword evidence="6" id="KW-1185">Reference proteome</keyword>
<feature type="compositionally biased region" description="Polar residues" evidence="3">
    <location>
        <begin position="531"/>
        <end position="560"/>
    </location>
</feature>
<dbReference type="GO" id="GO:0000164">
    <property type="term" value="C:protein phosphatase type 1 complex"/>
    <property type="evidence" value="ECO:0007669"/>
    <property type="project" value="EnsemblFungi"/>
</dbReference>
<dbReference type="KEGG" id="erc:Ecym_5254"/>
<dbReference type="GO" id="GO:0008104">
    <property type="term" value="P:intracellular protein localization"/>
    <property type="evidence" value="ECO:0007669"/>
    <property type="project" value="TreeGrafter"/>
</dbReference>
<dbReference type="GO" id="GO:0005935">
    <property type="term" value="C:cellular bud neck"/>
    <property type="evidence" value="ECO:0007669"/>
    <property type="project" value="EnsemblFungi"/>
</dbReference>
<dbReference type="GO" id="GO:0051286">
    <property type="term" value="C:cell tip"/>
    <property type="evidence" value="ECO:0007669"/>
    <property type="project" value="TreeGrafter"/>
</dbReference>
<dbReference type="GO" id="GO:0030837">
    <property type="term" value="P:negative regulation of actin filament polymerization"/>
    <property type="evidence" value="ECO:0007669"/>
    <property type="project" value="EnsemblFungi"/>
</dbReference>
<dbReference type="AlphaFoldDB" id="I6ND78"/>
<feature type="region of interest" description="Disordered" evidence="3">
    <location>
        <begin position="1"/>
        <end position="24"/>
    </location>
</feature>
<dbReference type="GO" id="GO:0015630">
    <property type="term" value="C:microtubule cytoskeleton"/>
    <property type="evidence" value="ECO:0007669"/>
    <property type="project" value="TreeGrafter"/>
</dbReference>
<feature type="region of interest" description="Disordered" evidence="3">
    <location>
        <begin position="156"/>
        <end position="275"/>
    </location>
</feature>
<evidence type="ECO:0000256" key="1">
    <source>
        <dbReference type="ARBA" id="ARBA00022443"/>
    </source>
</evidence>
<dbReference type="STRING" id="931890.I6ND78"/>
<dbReference type="SUPFAM" id="SSF50044">
    <property type="entry name" value="SH3-domain"/>
    <property type="match status" value="1"/>
</dbReference>
<organism evidence="5 6">
    <name type="scientific">Eremothecium cymbalariae (strain CBS 270.75 / DBVPG 7215 / KCTC 17166 / NRRL Y-17582)</name>
    <name type="common">Yeast</name>
    <dbReference type="NCBI Taxonomy" id="931890"/>
    <lineage>
        <taxon>Eukaryota</taxon>
        <taxon>Fungi</taxon>
        <taxon>Dikarya</taxon>
        <taxon>Ascomycota</taxon>
        <taxon>Saccharomycotina</taxon>
        <taxon>Saccharomycetes</taxon>
        <taxon>Saccharomycetales</taxon>
        <taxon>Saccharomycetaceae</taxon>
        <taxon>Eremothecium</taxon>
    </lineage>
</organism>
<dbReference type="InterPro" id="IPR001452">
    <property type="entry name" value="SH3_domain"/>
</dbReference>
<dbReference type="GO" id="GO:0030950">
    <property type="term" value="P:establishment or maintenance of actin cytoskeleton polarity"/>
    <property type="evidence" value="ECO:0007669"/>
    <property type="project" value="TreeGrafter"/>
</dbReference>
<feature type="region of interest" description="Disordered" evidence="3">
    <location>
        <begin position="481"/>
        <end position="508"/>
    </location>
</feature>
<dbReference type="GO" id="GO:1990615">
    <property type="term" value="C:Kelch-containing formin regulatory complex"/>
    <property type="evidence" value="ECO:0007669"/>
    <property type="project" value="EnsemblFungi"/>
</dbReference>
<feature type="region of interest" description="Disordered" evidence="3">
    <location>
        <begin position="531"/>
        <end position="562"/>
    </location>
</feature>